<name>A0A0G1BPP8_9BACT</name>
<gene>
    <name evidence="1" type="ORF">UV12_C0002G0085</name>
</gene>
<comment type="caution">
    <text evidence="1">The sequence shown here is derived from an EMBL/GenBank/DDBJ whole genome shotgun (WGS) entry which is preliminary data.</text>
</comment>
<organism evidence="1 2">
    <name type="scientific">Candidatus Nomurabacteria bacterium GW2011_GWC2_42_20</name>
    <dbReference type="NCBI Taxonomy" id="1618756"/>
    <lineage>
        <taxon>Bacteria</taxon>
        <taxon>Candidatus Nomuraibacteriota</taxon>
    </lineage>
</organism>
<sequence length="63" mass="7190">MERSAFFTPFSPATWSPDGTAPGWRKPEEPGLVWAVDAIARARNEPLFEECCSFLFIFLFSVY</sequence>
<dbReference type="AlphaFoldDB" id="A0A0G1BPP8"/>
<dbReference type="Proteomes" id="UP000034704">
    <property type="component" value="Unassembled WGS sequence"/>
</dbReference>
<reference evidence="1 2" key="1">
    <citation type="journal article" date="2015" name="Nature">
        <title>rRNA introns, odd ribosomes, and small enigmatic genomes across a large radiation of phyla.</title>
        <authorList>
            <person name="Brown C.T."/>
            <person name="Hug L.A."/>
            <person name="Thomas B.C."/>
            <person name="Sharon I."/>
            <person name="Castelle C.J."/>
            <person name="Singh A."/>
            <person name="Wilkins M.J."/>
            <person name="Williams K.H."/>
            <person name="Banfield J.F."/>
        </authorList>
    </citation>
    <scope>NUCLEOTIDE SEQUENCE [LARGE SCALE GENOMIC DNA]</scope>
</reference>
<dbReference type="STRING" id="1618756.UV12_C0002G0085"/>
<protein>
    <submittedName>
        <fullName evidence="1">Uncharacterized protein</fullName>
    </submittedName>
</protein>
<proteinExistence type="predicted"/>
<accession>A0A0G1BPP8</accession>
<evidence type="ECO:0000313" key="2">
    <source>
        <dbReference type="Proteomes" id="UP000034704"/>
    </source>
</evidence>
<evidence type="ECO:0000313" key="1">
    <source>
        <dbReference type="EMBL" id="KKS48236.1"/>
    </source>
</evidence>
<dbReference type="EMBL" id="LCDG01000002">
    <property type="protein sequence ID" value="KKS48236.1"/>
    <property type="molecule type" value="Genomic_DNA"/>
</dbReference>